<dbReference type="OrthoDB" id="2435096at2759"/>
<protein>
    <submittedName>
        <fullName evidence="3">10541_t:CDS:1</fullName>
    </submittedName>
</protein>
<organism evidence="3 4">
    <name type="scientific">Ambispora gerdemannii</name>
    <dbReference type="NCBI Taxonomy" id="144530"/>
    <lineage>
        <taxon>Eukaryota</taxon>
        <taxon>Fungi</taxon>
        <taxon>Fungi incertae sedis</taxon>
        <taxon>Mucoromycota</taxon>
        <taxon>Glomeromycotina</taxon>
        <taxon>Glomeromycetes</taxon>
        <taxon>Archaeosporales</taxon>
        <taxon>Ambisporaceae</taxon>
        <taxon>Ambispora</taxon>
    </lineage>
</organism>
<dbReference type="InterPro" id="IPR027065">
    <property type="entry name" value="Lon_Prtase"/>
</dbReference>
<dbReference type="Proteomes" id="UP000789831">
    <property type="component" value="Unassembled WGS sequence"/>
</dbReference>
<dbReference type="SUPFAM" id="SSF52540">
    <property type="entry name" value="P-loop containing nucleoside triphosphate hydrolases"/>
    <property type="match status" value="1"/>
</dbReference>
<evidence type="ECO:0000313" key="3">
    <source>
        <dbReference type="EMBL" id="CAG8576698.1"/>
    </source>
</evidence>
<dbReference type="InterPro" id="IPR003593">
    <property type="entry name" value="AAA+_ATPase"/>
</dbReference>
<dbReference type="GO" id="GO:0005524">
    <property type="term" value="F:ATP binding"/>
    <property type="evidence" value="ECO:0007669"/>
    <property type="project" value="InterPro"/>
</dbReference>
<dbReference type="InterPro" id="IPR027417">
    <property type="entry name" value="P-loop_NTPase"/>
</dbReference>
<name>A0A9N9BPZ2_9GLOM</name>
<dbReference type="PANTHER" id="PTHR43718:SF2">
    <property type="entry name" value="LON PROTEASE HOMOLOG, MITOCHONDRIAL"/>
    <property type="match status" value="1"/>
</dbReference>
<proteinExistence type="predicted"/>
<feature type="coiled-coil region" evidence="1">
    <location>
        <begin position="387"/>
        <end position="414"/>
    </location>
</feature>
<dbReference type="PANTHER" id="PTHR43718">
    <property type="entry name" value="LON PROTEASE"/>
    <property type="match status" value="1"/>
</dbReference>
<dbReference type="EMBL" id="CAJVPL010001548">
    <property type="protein sequence ID" value="CAG8576698.1"/>
    <property type="molecule type" value="Genomic_DNA"/>
</dbReference>
<keyword evidence="4" id="KW-1185">Reference proteome</keyword>
<dbReference type="SMART" id="SM00382">
    <property type="entry name" value="AAA"/>
    <property type="match status" value="1"/>
</dbReference>
<dbReference type="GO" id="GO:0004176">
    <property type="term" value="F:ATP-dependent peptidase activity"/>
    <property type="evidence" value="ECO:0007669"/>
    <property type="project" value="InterPro"/>
</dbReference>
<dbReference type="AlphaFoldDB" id="A0A9N9BPZ2"/>
<accession>A0A9N9BPZ2</accession>
<evidence type="ECO:0000256" key="1">
    <source>
        <dbReference type="SAM" id="Coils"/>
    </source>
</evidence>
<evidence type="ECO:0000313" key="4">
    <source>
        <dbReference type="Proteomes" id="UP000789831"/>
    </source>
</evidence>
<feature type="domain" description="AAA+ ATPase" evidence="2">
    <location>
        <begin position="93"/>
        <end position="242"/>
    </location>
</feature>
<dbReference type="GO" id="GO:0006515">
    <property type="term" value="P:protein quality control for misfolded or incompletely synthesized proteins"/>
    <property type="evidence" value="ECO:0007669"/>
    <property type="project" value="TreeGrafter"/>
</dbReference>
<gene>
    <name evidence="3" type="ORF">AGERDE_LOCUS7916</name>
</gene>
<dbReference type="GO" id="GO:0016887">
    <property type="term" value="F:ATP hydrolysis activity"/>
    <property type="evidence" value="ECO:0007669"/>
    <property type="project" value="InterPro"/>
</dbReference>
<dbReference type="Gene3D" id="3.40.50.300">
    <property type="entry name" value="P-loop containing nucleotide triphosphate hydrolases"/>
    <property type="match status" value="1"/>
</dbReference>
<feature type="coiled-coil region" evidence="1">
    <location>
        <begin position="274"/>
        <end position="301"/>
    </location>
</feature>
<comment type="caution">
    <text evidence="3">The sequence shown here is derived from an EMBL/GenBank/DDBJ whole genome shotgun (WGS) entry which is preliminary data.</text>
</comment>
<keyword evidence="1" id="KW-0175">Coiled coil</keyword>
<reference evidence="3" key="1">
    <citation type="submission" date="2021-06" db="EMBL/GenBank/DDBJ databases">
        <authorList>
            <person name="Kallberg Y."/>
            <person name="Tangrot J."/>
            <person name="Rosling A."/>
        </authorList>
    </citation>
    <scope>NUCLEOTIDE SEQUENCE</scope>
    <source>
        <strain evidence="3">MT106</strain>
    </source>
</reference>
<dbReference type="Pfam" id="PF00004">
    <property type="entry name" value="AAA"/>
    <property type="match status" value="1"/>
</dbReference>
<evidence type="ECO:0000259" key="2">
    <source>
        <dbReference type="SMART" id="SM00382"/>
    </source>
</evidence>
<dbReference type="InterPro" id="IPR003959">
    <property type="entry name" value="ATPase_AAA_core"/>
</dbReference>
<sequence>MTVINRLNAKKTELEVRLNNLYHGGSNRRETLEYKIKKVEELIAAYQSTSAPVNLSEAEKILSQQVGFEEQKRRILNSLRIKGYCEQRNIQQHPQILCLIGPPGVGKTTFAQLLARALKKKFFLVALGGASDNSLLVGANESSSGTEMGQLAKALAETKSHNPLILLDEIDKVGSYKAGSAIHGCLNSVLDSVQNQEVLDHYLDVKLDFSKVTFVVTANDLNKIPDYLFSKTPAIINLSGYNIDQKKEIANKFIEGQIISADFFNVDLEDNPENKSEKKELEILRKELEKLKGEKNSQSELKAIKLNSLLVLRQVRGQFAEKEYLDYEGKINTALSREEIEIIEKNFLLKIKPKNTSPKPVKENKDKKEKDELAEIEQRNKILSGQLQLNNSEIAKLKREIQNLQEQKNNDKILSVAIITTLII</sequence>
<dbReference type="GO" id="GO:0004252">
    <property type="term" value="F:serine-type endopeptidase activity"/>
    <property type="evidence" value="ECO:0007669"/>
    <property type="project" value="InterPro"/>
</dbReference>